<evidence type="ECO:0000256" key="1">
    <source>
        <dbReference type="ARBA" id="ARBA00004162"/>
    </source>
</evidence>
<feature type="region of interest" description="Disordered" evidence="6">
    <location>
        <begin position="1"/>
        <end position="22"/>
    </location>
</feature>
<evidence type="ECO:0000256" key="3">
    <source>
        <dbReference type="ARBA" id="ARBA00022821"/>
    </source>
</evidence>
<keyword evidence="2" id="KW-0472">Membrane</keyword>
<dbReference type="InterPro" id="IPR002068">
    <property type="entry name" value="A-crystallin/Hsp20_dom"/>
</dbReference>
<dbReference type="AlphaFoldDB" id="A0A4Y1RHU7"/>
<accession>A0A4Y1RHU7</accession>
<feature type="compositionally biased region" description="Basic and acidic residues" evidence="6">
    <location>
        <begin position="1"/>
        <end position="21"/>
    </location>
</feature>
<feature type="compositionally biased region" description="Basic and acidic residues" evidence="6">
    <location>
        <begin position="162"/>
        <end position="176"/>
    </location>
</feature>
<evidence type="ECO:0000313" key="8">
    <source>
        <dbReference type="EMBL" id="BBH03909.1"/>
    </source>
</evidence>
<dbReference type="SUPFAM" id="SSF49764">
    <property type="entry name" value="HSP20-like chaperones"/>
    <property type="match status" value="1"/>
</dbReference>
<dbReference type="GO" id="GO:0005886">
    <property type="term" value="C:plasma membrane"/>
    <property type="evidence" value="ECO:0007669"/>
    <property type="project" value="UniProtKB-SubCell"/>
</dbReference>
<organism evidence="8">
    <name type="scientific">Prunus dulcis</name>
    <name type="common">Almond</name>
    <name type="synonym">Amygdalus dulcis</name>
    <dbReference type="NCBI Taxonomy" id="3755"/>
    <lineage>
        <taxon>Eukaryota</taxon>
        <taxon>Viridiplantae</taxon>
        <taxon>Streptophyta</taxon>
        <taxon>Embryophyta</taxon>
        <taxon>Tracheophyta</taxon>
        <taxon>Spermatophyta</taxon>
        <taxon>Magnoliopsida</taxon>
        <taxon>eudicotyledons</taxon>
        <taxon>Gunneridae</taxon>
        <taxon>Pentapetalae</taxon>
        <taxon>rosids</taxon>
        <taxon>fabids</taxon>
        <taxon>Rosales</taxon>
        <taxon>Rosaceae</taxon>
        <taxon>Amygdaloideae</taxon>
        <taxon>Amygdaleae</taxon>
        <taxon>Prunus</taxon>
    </lineage>
</organism>
<evidence type="ECO:0000256" key="6">
    <source>
        <dbReference type="SAM" id="MobiDB-lite"/>
    </source>
</evidence>
<dbReference type="PROSITE" id="PS01031">
    <property type="entry name" value="SHSP"/>
    <property type="match status" value="1"/>
</dbReference>
<feature type="non-terminal residue" evidence="8">
    <location>
        <position position="1"/>
    </location>
</feature>
<dbReference type="CDD" id="cd06464">
    <property type="entry name" value="ACD_sHsps-like"/>
    <property type="match status" value="1"/>
</dbReference>
<dbReference type="EMBL" id="AP019301">
    <property type="protein sequence ID" value="BBH03909.1"/>
    <property type="molecule type" value="Genomic_DNA"/>
</dbReference>
<dbReference type="InterPro" id="IPR008978">
    <property type="entry name" value="HSP20-like_chaperone"/>
</dbReference>
<evidence type="ECO:0000259" key="7">
    <source>
        <dbReference type="PROSITE" id="PS01031"/>
    </source>
</evidence>
<dbReference type="Pfam" id="PF00011">
    <property type="entry name" value="HSP20"/>
    <property type="match status" value="1"/>
</dbReference>
<comment type="subcellular location">
    <subcellularLocation>
        <location evidence="1">Cell membrane</location>
        <topology evidence="1">Single-pass membrane protein</topology>
    </subcellularLocation>
</comment>
<evidence type="ECO:0000256" key="4">
    <source>
        <dbReference type="PROSITE-ProRule" id="PRU00285"/>
    </source>
</evidence>
<keyword evidence="2" id="KW-1003">Cell membrane</keyword>
<dbReference type="PANTHER" id="PTHR43670:SF130">
    <property type="entry name" value="INACTIVE PROTEIN RESTRICTED TEV MOVEMENT 2-LIKE"/>
    <property type="match status" value="1"/>
</dbReference>
<proteinExistence type="inferred from homology"/>
<protein>
    <submittedName>
        <fullName evidence="8">HSP20-like chaperones superfamily protein</fullName>
    </submittedName>
</protein>
<evidence type="ECO:0000256" key="2">
    <source>
        <dbReference type="ARBA" id="ARBA00022475"/>
    </source>
</evidence>
<comment type="similarity">
    <text evidence="4 5">Belongs to the small heat shock protein (HSP20) family.</text>
</comment>
<dbReference type="PANTHER" id="PTHR43670">
    <property type="entry name" value="HEAT SHOCK PROTEIN 26"/>
    <property type="match status" value="1"/>
</dbReference>
<dbReference type="GO" id="GO:0006952">
    <property type="term" value="P:defense response"/>
    <property type="evidence" value="ECO:0007669"/>
    <property type="project" value="UniProtKB-KW"/>
</dbReference>
<evidence type="ECO:0000256" key="5">
    <source>
        <dbReference type="RuleBase" id="RU003616"/>
    </source>
</evidence>
<dbReference type="GO" id="GO:0034605">
    <property type="term" value="P:cellular response to heat"/>
    <property type="evidence" value="ECO:0007669"/>
    <property type="project" value="TreeGrafter"/>
</dbReference>
<feature type="domain" description="SHSP" evidence="7">
    <location>
        <begin position="23"/>
        <end position="131"/>
    </location>
</feature>
<reference evidence="8" key="1">
    <citation type="journal article" date="2019" name="Science">
        <title>Mutation of a bHLH transcription factor allowed almond domestication.</title>
        <authorList>
            <person name="Sanchez-Perez R."/>
            <person name="Pavan S."/>
            <person name="Mazzeo R."/>
            <person name="Moldovan C."/>
            <person name="Aiese Cigliano R."/>
            <person name="Del Cueto J."/>
            <person name="Ricciardi F."/>
            <person name="Lotti C."/>
            <person name="Ricciardi L."/>
            <person name="Dicenta F."/>
            <person name="Lopez-Marques R.L."/>
            <person name="Lindberg Moller B."/>
        </authorList>
    </citation>
    <scope>NUCLEOTIDE SEQUENCE</scope>
</reference>
<feature type="region of interest" description="Disordered" evidence="6">
    <location>
        <begin position="121"/>
        <end position="177"/>
    </location>
</feature>
<name>A0A4Y1RHU7_PRUDU</name>
<gene>
    <name evidence="8" type="ORF">Prudu_014906</name>
</gene>
<dbReference type="Gene3D" id="2.60.40.790">
    <property type="match status" value="1"/>
</dbReference>
<keyword evidence="3" id="KW-0611">Plant defense</keyword>
<sequence length="241" mass="26989">TAAAKTERESEDHQQEGWERDRHHRHACTKRFCLPQVGQRTPMAIIFLLIFQKEEVKLVVNVSAGHLTVSGQRQVNEKKSEYFEQNFTIPPNSDVDKITGKFDGEILYVTVPKVAAVVEEKKEAEPEIENQNVDETAATEPAKPENKNVEGAAAENIHLTRPKNDGQHSNKDDGASKKLSGINDRIFFSLENIRKWDEHEDGILKSAMEMLRKNKGTVITAVVAFSLGVLVSRQTFQGAGQ</sequence>